<sequence>MRITNRFRILTWSLGLLMVLLIPSSALAAGFPIPDWWGDDTDFGTSFPSQPRQADLTGQLASDLNNARAQSGLSPLTRSAVLDQIASARSQDMMNLHYFGHTTPSGTTVLTSLRSQGVRFRKAGEVITKNADSDDQSAETAEESFLHSPEHRAIILDPNYTAFGVGEATTDNGMHIFTAVYLQR</sequence>
<keyword evidence="4" id="KW-1185">Reference proteome</keyword>
<gene>
    <name evidence="3" type="ORF">NITHO_290008</name>
</gene>
<dbReference type="SUPFAM" id="SSF55797">
    <property type="entry name" value="PR-1-like"/>
    <property type="match status" value="1"/>
</dbReference>
<accession>I4EGZ0</accession>
<evidence type="ECO:0000256" key="1">
    <source>
        <dbReference type="SAM" id="SignalP"/>
    </source>
</evidence>
<dbReference type="InterPro" id="IPR035940">
    <property type="entry name" value="CAP_sf"/>
</dbReference>
<dbReference type="PANTHER" id="PTHR31157:SF1">
    <property type="entry name" value="SCP DOMAIN-CONTAINING PROTEIN"/>
    <property type="match status" value="1"/>
</dbReference>
<dbReference type="PANTHER" id="PTHR31157">
    <property type="entry name" value="SCP DOMAIN-CONTAINING PROTEIN"/>
    <property type="match status" value="1"/>
</dbReference>
<feature type="domain" description="SCP" evidence="2">
    <location>
        <begin position="64"/>
        <end position="181"/>
    </location>
</feature>
<reference evidence="3 4" key="1">
    <citation type="journal article" date="2012" name="ISME J.">
        <title>Nitrification expanded: discovery, physiology and genomics of a nitrite-oxidizing bacterium from the phylum Chloroflexi.</title>
        <authorList>
            <person name="Sorokin D.Y."/>
            <person name="Lucker S."/>
            <person name="Vejmelkova D."/>
            <person name="Kostrikina N.A."/>
            <person name="Kleerebezem R."/>
            <person name="Rijpstra W.I."/>
            <person name="Damste J.S."/>
            <person name="Le Paslier D."/>
            <person name="Muyzer G."/>
            <person name="Wagner M."/>
            <person name="van Loosdrecht M.C."/>
            <person name="Daims H."/>
        </authorList>
    </citation>
    <scope>NUCLEOTIDE SEQUENCE [LARGE SCALE GENOMIC DNA]</scope>
    <source>
        <strain evidence="4">none</strain>
    </source>
</reference>
<organism evidence="3 4">
    <name type="scientific">Nitrolancea hollandica Lb</name>
    <dbReference type="NCBI Taxonomy" id="1129897"/>
    <lineage>
        <taxon>Bacteria</taxon>
        <taxon>Pseudomonadati</taxon>
        <taxon>Thermomicrobiota</taxon>
        <taxon>Thermomicrobia</taxon>
        <taxon>Sphaerobacterales</taxon>
        <taxon>Sphaerobacterineae</taxon>
        <taxon>Sphaerobacteraceae</taxon>
        <taxon>Nitrolancea</taxon>
    </lineage>
</organism>
<dbReference type="InterPro" id="IPR014044">
    <property type="entry name" value="CAP_dom"/>
</dbReference>
<evidence type="ECO:0000313" key="3">
    <source>
        <dbReference type="EMBL" id="CCF83952.1"/>
    </source>
</evidence>
<dbReference type="OrthoDB" id="9783944at2"/>
<feature type="signal peptide" evidence="1">
    <location>
        <begin position="1"/>
        <end position="28"/>
    </location>
</feature>
<protein>
    <recommendedName>
        <fullName evidence="2">SCP domain-containing protein</fullName>
    </recommendedName>
</protein>
<dbReference type="Pfam" id="PF00188">
    <property type="entry name" value="CAP"/>
    <property type="match status" value="1"/>
</dbReference>
<dbReference type="CDD" id="cd05379">
    <property type="entry name" value="CAP_bacterial"/>
    <property type="match status" value="1"/>
</dbReference>
<evidence type="ECO:0000259" key="2">
    <source>
        <dbReference type="Pfam" id="PF00188"/>
    </source>
</evidence>
<dbReference type="RefSeq" id="WP_008477711.1">
    <property type="nucleotide sequence ID" value="NZ_CAGS01000212.1"/>
</dbReference>
<keyword evidence="1" id="KW-0732">Signal</keyword>
<dbReference type="Gene3D" id="3.40.33.10">
    <property type="entry name" value="CAP"/>
    <property type="match status" value="1"/>
</dbReference>
<proteinExistence type="predicted"/>
<dbReference type="Proteomes" id="UP000004221">
    <property type="component" value="Unassembled WGS sequence"/>
</dbReference>
<comment type="caution">
    <text evidence="3">The sequence shown here is derived from an EMBL/GenBank/DDBJ whole genome shotgun (WGS) entry which is preliminary data.</text>
</comment>
<feature type="chain" id="PRO_5003689169" description="SCP domain-containing protein" evidence="1">
    <location>
        <begin position="29"/>
        <end position="184"/>
    </location>
</feature>
<dbReference type="AlphaFoldDB" id="I4EGZ0"/>
<evidence type="ECO:0000313" key="4">
    <source>
        <dbReference type="Proteomes" id="UP000004221"/>
    </source>
</evidence>
<name>I4EGZ0_9BACT</name>
<dbReference type="EMBL" id="CAGS01000212">
    <property type="protein sequence ID" value="CCF83952.1"/>
    <property type="molecule type" value="Genomic_DNA"/>
</dbReference>